<proteinExistence type="predicted"/>
<dbReference type="RefSeq" id="WP_073130488.1">
    <property type="nucleotide sequence ID" value="NZ_FQZA01000020.1"/>
</dbReference>
<evidence type="ECO:0000313" key="1">
    <source>
        <dbReference type="EMBL" id="SHJ78621.1"/>
    </source>
</evidence>
<organism evidence="1 2">
    <name type="scientific">Palleronia salina</name>
    <dbReference type="NCBI Taxonomy" id="313368"/>
    <lineage>
        <taxon>Bacteria</taxon>
        <taxon>Pseudomonadati</taxon>
        <taxon>Pseudomonadota</taxon>
        <taxon>Alphaproteobacteria</taxon>
        <taxon>Rhodobacterales</taxon>
        <taxon>Roseobacteraceae</taxon>
        <taxon>Palleronia</taxon>
    </lineage>
</organism>
<keyword evidence="2" id="KW-1185">Reference proteome</keyword>
<dbReference type="AlphaFoldDB" id="A0A1M6M579"/>
<gene>
    <name evidence="1" type="ORF">SAMN04488012_12019</name>
</gene>
<accession>A0A1M6M579</accession>
<dbReference type="Proteomes" id="UP000184040">
    <property type="component" value="Unassembled WGS sequence"/>
</dbReference>
<name>A0A1M6M579_9RHOB</name>
<reference evidence="1 2" key="1">
    <citation type="submission" date="2016-11" db="EMBL/GenBank/DDBJ databases">
        <authorList>
            <person name="Jaros S."/>
            <person name="Januszkiewicz K."/>
            <person name="Wedrychowicz H."/>
        </authorList>
    </citation>
    <scope>NUCLEOTIDE SEQUENCE [LARGE SCALE GENOMIC DNA]</scope>
    <source>
        <strain evidence="1 2">DSM 26892</strain>
    </source>
</reference>
<sequence length="115" mass="12660">MTQDEYAPALDCLTNLLATMGRQRPNRAIEIAYLADLLDGSMARALLVAAAAGFAPHPIYSGLWVAGWQDLKRRPNPYNPTKFGDLVTDVLDALAPIELDEDEASEERPHLRLVS</sequence>
<dbReference type="EMBL" id="FQZA01000020">
    <property type="protein sequence ID" value="SHJ78621.1"/>
    <property type="molecule type" value="Genomic_DNA"/>
</dbReference>
<protein>
    <submittedName>
        <fullName evidence="1">Uncharacterized protein</fullName>
    </submittedName>
</protein>
<evidence type="ECO:0000313" key="2">
    <source>
        <dbReference type="Proteomes" id="UP000184040"/>
    </source>
</evidence>